<feature type="transmembrane region" description="Helical" evidence="1">
    <location>
        <begin position="39"/>
        <end position="59"/>
    </location>
</feature>
<accession>A0A5C6FGD5</accession>
<organism evidence="2 3">
    <name type="scientific">Rubripirellula tenax</name>
    <dbReference type="NCBI Taxonomy" id="2528015"/>
    <lineage>
        <taxon>Bacteria</taxon>
        <taxon>Pseudomonadati</taxon>
        <taxon>Planctomycetota</taxon>
        <taxon>Planctomycetia</taxon>
        <taxon>Pirellulales</taxon>
        <taxon>Pirellulaceae</taxon>
        <taxon>Rubripirellula</taxon>
    </lineage>
</organism>
<dbReference type="OrthoDB" id="284020at2"/>
<reference evidence="2 3" key="1">
    <citation type="submission" date="2019-02" db="EMBL/GenBank/DDBJ databases">
        <title>Deep-cultivation of Planctomycetes and their phenomic and genomic characterization uncovers novel biology.</title>
        <authorList>
            <person name="Wiegand S."/>
            <person name="Jogler M."/>
            <person name="Boedeker C."/>
            <person name="Pinto D."/>
            <person name="Vollmers J."/>
            <person name="Rivas-Marin E."/>
            <person name="Kohn T."/>
            <person name="Peeters S.H."/>
            <person name="Heuer A."/>
            <person name="Rast P."/>
            <person name="Oberbeckmann S."/>
            <person name="Bunk B."/>
            <person name="Jeske O."/>
            <person name="Meyerdierks A."/>
            <person name="Storesund J.E."/>
            <person name="Kallscheuer N."/>
            <person name="Luecker S."/>
            <person name="Lage O.M."/>
            <person name="Pohl T."/>
            <person name="Merkel B.J."/>
            <person name="Hornburger P."/>
            <person name="Mueller R.-W."/>
            <person name="Bruemmer F."/>
            <person name="Labrenz M."/>
            <person name="Spormann A.M."/>
            <person name="Op Den Camp H."/>
            <person name="Overmann J."/>
            <person name="Amann R."/>
            <person name="Jetten M.S.M."/>
            <person name="Mascher T."/>
            <person name="Medema M.H."/>
            <person name="Devos D.P."/>
            <person name="Kaster A.-K."/>
            <person name="Ovreas L."/>
            <person name="Rohde M."/>
            <person name="Galperin M.Y."/>
            <person name="Jogler C."/>
        </authorList>
    </citation>
    <scope>NUCLEOTIDE SEQUENCE [LARGE SCALE GENOMIC DNA]</scope>
    <source>
        <strain evidence="2 3">Poly51</strain>
    </source>
</reference>
<keyword evidence="1" id="KW-0472">Membrane</keyword>
<evidence type="ECO:0000313" key="3">
    <source>
        <dbReference type="Proteomes" id="UP000318288"/>
    </source>
</evidence>
<dbReference type="RefSeq" id="WP_146453456.1">
    <property type="nucleotide sequence ID" value="NZ_SJPW01000001.1"/>
</dbReference>
<protein>
    <submittedName>
        <fullName evidence="2">Uncharacterized protein</fullName>
    </submittedName>
</protein>
<dbReference type="EMBL" id="SJPW01000001">
    <property type="protein sequence ID" value="TWU59895.1"/>
    <property type="molecule type" value="Genomic_DNA"/>
</dbReference>
<dbReference type="Proteomes" id="UP000318288">
    <property type="component" value="Unassembled WGS sequence"/>
</dbReference>
<keyword evidence="1" id="KW-1133">Transmembrane helix</keyword>
<gene>
    <name evidence="2" type="ORF">Poly51_01680</name>
</gene>
<name>A0A5C6FGD5_9BACT</name>
<comment type="caution">
    <text evidence="2">The sequence shown here is derived from an EMBL/GenBank/DDBJ whole genome shotgun (WGS) entry which is preliminary data.</text>
</comment>
<evidence type="ECO:0000313" key="2">
    <source>
        <dbReference type="EMBL" id="TWU59895.1"/>
    </source>
</evidence>
<evidence type="ECO:0000256" key="1">
    <source>
        <dbReference type="SAM" id="Phobius"/>
    </source>
</evidence>
<proteinExistence type="predicted"/>
<keyword evidence="3" id="KW-1185">Reference proteome</keyword>
<keyword evidence="1" id="KW-0812">Transmembrane</keyword>
<dbReference type="AlphaFoldDB" id="A0A5C6FGD5"/>
<sequence>MSTRFRSPTASATAATMLRSFELLPPTYRYEQFLTAVRLGYLTVIAALTAIFVSAAAATTMRRTAQQHRHQTIASEAVPLMAMRQAVMRLQTENERRSGLCQQVQSAKPNDDILQTVAAIAASTADFDDTISIDSLHVRLPIEFETDSTQSTAPKIPTWASPHLNVLAKVADTATALQWLDRMNAHPRISSATTLDALPTVEENQLLRFPITIKANPIASGTLP</sequence>